<keyword evidence="1" id="KW-0175">Coiled coil</keyword>
<feature type="coiled-coil region" evidence="1">
    <location>
        <begin position="380"/>
        <end position="407"/>
    </location>
</feature>
<dbReference type="InterPro" id="IPR054544">
    <property type="entry name" value="Pest_crys_Cry1Aa_dom-IV"/>
</dbReference>
<accession>W7AYB6</accession>
<dbReference type="PATRIC" id="fig|1265819.5.peg.3162"/>
<comment type="caution">
    <text evidence="4">The sequence shown here is derived from an EMBL/GenBank/DDBJ whole genome shotgun (WGS) entry which is preliminary data.</text>
</comment>
<feature type="coiled-coil region" evidence="1">
    <location>
        <begin position="307"/>
        <end position="351"/>
    </location>
</feature>
<dbReference type="InterPro" id="IPR046746">
    <property type="entry name" value="Big_15"/>
</dbReference>
<dbReference type="Pfam" id="PF18449">
    <property type="entry name" value="Endotoxin_C2"/>
    <property type="match status" value="2"/>
</dbReference>
<dbReference type="STRING" id="1265819.PGRAN_15877"/>
<name>W7AYB6_9LIST</name>
<feature type="domain" description="Bacterial Ig" evidence="3">
    <location>
        <begin position="409"/>
        <end position="489"/>
    </location>
</feature>
<feature type="domain" description="Pesticidal crystal protein Cry1Aa" evidence="2">
    <location>
        <begin position="271"/>
        <end position="330"/>
    </location>
</feature>
<feature type="domain" description="Bacterial Ig" evidence="3">
    <location>
        <begin position="673"/>
        <end position="751"/>
    </location>
</feature>
<dbReference type="RefSeq" id="WP_036068351.1">
    <property type="nucleotide sequence ID" value="NZ_AODD01000036.1"/>
</dbReference>
<feature type="domain" description="Bacterial Ig" evidence="3">
    <location>
        <begin position="497"/>
        <end position="577"/>
    </location>
</feature>
<dbReference type="AlphaFoldDB" id="W7AYB6"/>
<evidence type="ECO:0008006" key="6">
    <source>
        <dbReference type="Google" id="ProtNLM"/>
    </source>
</evidence>
<dbReference type="Pfam" id="PF20622">
    <property type="entry name" value="Big_15"/>
    <property type="match status" value="4"/>
</dbReference>
<reference evidence="4 5" key="1">
    <citation type="journal article" date="2014" name="Int. J. Syst. Evol. Microbiol.">
        <title>Listeria floridensis sp. nov., Listeria aquatica sp. nov., Listeria cornellensis sp. nov., Listeria riparia sp. nov. and Listeria grandensis sp. nov., from agricultural and natural environments.</title>
        <authorList>
            <person name="den Bakker H.C."/>
            <person name="Warchocki S."/>
            <person name="Wright E.M."/>
            <person name="Allred A.F."/>
            <person name="Ahlstrom C."/>
            <person name="Manuel C.S."/>
            <person name="Stasiewicz M.J."/>
            <person name="Burrell A."/>
            <person name="Roof S."/>
            <person name="Strawn L."/>
            <person name="Fortes E.D."/>
            <person name="Nightingale K.K."/>
            <person name="Kephart D."/>
            <person name="Wiedmann M."/>
        </authorList>
    </citation>
    <scope>NUCLEOTIDE SEQUENCE [LARGE SCALE GENOMIC DNA]</scope>
    <source>
        <strain evidence="5">FSL F6-971</strain>
    </source>
</reference>
<evidence type="ECO:0000313" key="4">
    <source>
        <dbReference type="EMBL" id="EUJ18235.1"/>
    </source>
</evidence>
<protein>
    <recommendedName>
        <fullName evidence="6">Bacterial Ig domain-containing protein</fullName>
    </recommendedName>
</protein>
<feature type="domain" description="Pesticidal crystal protein Cry1Aa" evidence="2">
    <location>
        <begin position="341"/>
        <end position="403"/>
    </location>
</feature>
<evidence type="ECO:0000259" key="2">
    <source>
        <dbReference type="Pfam" id="PF18449"/>
    </source>
</evidence>
<keyword evidence="5" id="KW-1185">Reference proteome</keyword>
<feature type="domain" description="Bacterial Ig" evidence="3">
    <location>
        <begin position="585"/>
        <end position="665"/>
    </location>
</feature>
<evidence type="ECO:0000256" key="1">
    <source>
        <dbReference type="SAM" id="Coils"/>
    </source>
</evidence>
<proteinExistence type="predicted"/>
<dbReference type="Proteomes" id="UP000019253">
    <property type="component" value="Unassembled WGS sequence"/>
</dbReference>
<gene>
    <name evidence="4" type="ORF">PGRAN_15877</name>
</gene>
<dbReference type="OrthoDB" id="2366229at2"/>
<dbReference type="EMBL" id="AODD01000036">
    <property type="protein sequence ID" value="EUJ18235.1"/>
    <property type="molecule type" value="Genomic_DNA"/>
</dbReference>
<organism evidence="4 5">
    <name type="scientific">Listeria grandensis FSL F6-0971</name>
    <dbReference type="NCBI Taxonomy" id="1265819"/>
    <lineage>
        <taxon>Bacteria</taxon>
        <taxon>Bacillati</taxon>
        <taxon>Bacillota</taxon>
        <taxon>Bacilli</taxon>
        <taxon>Bacillales</taxon>
        <taxon>Listeriaceae</taxon>
        <taxon>Listeria</taxon>
    </lineage>
</organism>
<evidence type="ECO:0000313" key="5">
    <source>
        <dbReference type="Proteomes" id="UP000019253"/>
    </source>
</evidence>
<evidence type="ECO:0000259" key="3">
    <source>
        <dbReference type="Pfam" id="PF20622"/>
    </source>
</evidence>
<sequence length="755" mass="81659">MKMKKMMSVVALTTILGTSVEAPLNVLSAKAFAAEGGADSRAVVDNPNLLKETGTLTQVKPEEFQSSSVKHQVGNTLLNNTKGTLNIGKLHNYNSSSSSADKWRVLVGAPTQLVNDKDVTSATTISIKHNRSAVTPDKVQTIASREIQTVPGKEYTYSFSQSAWRDGNLADDDTPIQLTGVTDNLGRNLATPNRAGGYTGEGDFWNKEEQKSITFTATSEITKVYLSFETKRVTTALGFQHSANGYAAKVSNMQVVKSVAQVQKDMEDNGAEDALNELFADDNVSTGILKPDVDQGDIDNVQDLIDAVTDEDKKAELQKELDKAQELLNEREEAQAELDRQEEASDAVKELFTDDDVNSGALKPGVDQGNIDNVQDLIDAVTDEDKKAELQKELDKAQDILDAMKASKGELTPNEFLVGTDKSVVGTFTGNVKKISLRINGKEHTGGSLKLDGSFSFYSQIHNIKKTDDVFVVGYDQYGQELSVKKVNFVATPATEGKIIPAEMSIPGHSNITGTYTGDVKSIIVTVNDIEYKGGTLVDGEFKFYSLDKIKSVNDVVVVKALDAAGNVLDTQTVKLNGKEVALTGIITPNEVSIPGDKNITGTYEGDVKSVIVTVNGTEYRGGTLANGEFKFYSQDKIMNVNDIVTIKAVDAKGNVLDTKTVTIKSSKTTGILSPNTMIIPGDNNIRGTYTGNVKKVVVTVNGKEYRGGTIANGEFKFYSLDKIKSVDDVVIMTAFDSEGKELDKKIIQIEAPNK</sequence>